<dbReference type="PANTHER" id="PTHR37947">
    <property type="entry name" value="BLL2462 PROTEIN"/>
    <property type="match status" value="1"/>
</dbReference>
<evidence type="ECO:0000313" key="4">
    <source>
        <dbReference type="Proteomes" id="UP000482084"/>
    </source>
</evidence>
<reference evidence="3 4" key="1">
    <citation type="submission" date="2019-10" db="EMBL/GenBank/DDBJ databases">
        <title>Characterization of the phylogenetic diversity of two novel species belonging to the genus Bifidobacterium: Bifidobacterium cebidarum sp. nov. and Bifidobacterium leontopitheci sp. nov.</title>
        <authorList>
            <person name="Lugli G.A."/>
            <person name="Duranti S."/>
            <person name="Milani C."/>
            <person name="Turroni F."/>
            <person name="Ventura M."/>
        </authorList>
    </citation>
    <scope>NUCLEOTIDE SEQUENCE [LARGE SCALE GENOMIC DNA]</scope>
    <source>
        <strain evidence="3 4">DSM 100688</strain>
    </source>
</reference>
<protein>
    <submittedName>
        <fullName evidence="3">VWA domain-containing protein</fullName>
    </submittedName>
</protein>
<organism evidence="3 4">
    <name type="scientific">Bifidobacterium ramosum</name>
    <dbReference type="NCBI Taxonomy" id="1798158"/>
    <lineage>
        <taxon>Bacteria</taxon>
        <taxon>Bacillati</taxon>
        <taxon>Actinomycetota</taxon>
        <taxon>Actinomycetes</taxon>
        <taxon>Bifidobacteriales</taxon>
        <taxon>Bifidobacteriaceae</taxon>
        <taxon>Bifidobacterium</taxon>
    </lineage>
</organism>
<evidence type="ECO:0000259" key="2">
    <source>
        <dbReference type="PROSITE" id="PS50234"/>
    </source>
</evidence>
<dbReference type="CDD" id="cd00198">
    <property type="entry name" value="vWFA"/>
    <property type="match status" value="1"/>
</dbReference>
<dbReference type="AlphaFoldDB" id="A0A6L4WZQ3"/>
<dbReference type="EMBL" id="WBSM01000006">
    <property type="protein sequence ID" value="KAB8287850.1"/>
    <property type="molecule type" value="Genomic_DNA"/>
</dbReference>
<feature type="transmembrane region" description="Helical" evidence="1">
    <location>
        <begin position="25"/>
        <end position="49"/>
    </location>
</feature>
<comment type="caution">
    <text evidence="3">The sequence shown here is derived from an EMBL/GenBank/DDBJ whole genome shotgun (WGS) entry which is preliminary data.</text>
</comment>
<dbReference type="InterPro" id="IPR002035">
    <property type="entry name" value="VWF_A"/>
</dbReference>
<evidence type="ECO:0000313" key="3">
    <source>
        <dbReference type="EMBL" id="KAB8287850.1"/>
    </source>
</evidence>
<keyword evidence="1" id="KW-0812">Transmembrane</keyword>
<feature type="transmembrane region" description="Helical" evidence="1">
    <location>
        <begin position="332"/>
        <end position="354"/>
    </location>
</feature>
<dbReference type="SUPFAM" id="SSF53300">
    <property type="entry name" value="vWA-like"/>
    <property type="match status" value="1"/>
</dbReference>
<proteinExistence type="predicted"/>
<keyword evidence="1" id="KW-1133">Transmembrane helix</keyword>
<evidence type="ECO:0000256" key="1">
    <source>
        <dbReference type="SAM" id="Phobius"/>
    </source>
</evidence>
<sequence>MTGTWHMSSSILPADVTGFTFSPALGWPAGIVLAVAMAALAVCGVVLHVRRRGASDETAAACVRRAVLCLLVALMILTPSVTSSTDSRAVNATDVVIAVDVTGSMAVSDAHYGSDATVSRLDAARSAVSDITALYPDASFLGLRFGASATVDVPLTPDANAIGNWADTLAVESTSTSSGSSLDAPLDQLLLNLKTIRESRPDDAIILYLISDGEQTSDVTRRSYSTLRKYLNDGFTVGVGSTAGGRIPVIRDGTSGDGSGSGSGSWVVDPDTGKAGVSKLDETTLRAIADEISGTYLHVDAHDTMAAGVSKQASTQWQVMRTVKRRTRVTPVVWPLAAAVLGLLAWELGAWIAMSRRLL</sequence>
<name>A0A6L4WZQ3_9BIFI</name>
<dbReference type="PANTHER" id="PTHR37947:SF1">
    <property type="entry name" value="BLL2462 PROTEIN"/>
    <property type="match status" value="1"/>
</dbReference>
<dbReference type="Proteomes" id="UP000482084">
    <property type="component" value="Unassembled WGS sequence"/>
</dbReference>
<keyword evidence="1" id="KW-0472">Membrane</keyword>
<dbReference type="InterPro" id="IPR036465">
    <property type="entry name" value="vWFA_dom_sf"/>
</dbReference>
<dbReference type="PROSITE" id="PS50234">
    <property type="entry name" value="VWFA"/>
    <property type="match status" value="1"/>
</dbReference>
<gene>
    <name evidence="3" type="ORF">DSM100688_1317</name>
</gene>
<dbReference type="Gene3D" id="3.40.50.410">
    <property type="entry name" value="von Willebrand factor, type A domain"/>
    <property type="match status" value="1"/>
</dbReference>
<keyword evidence="4" id="KW-1185">Reference proteome</keyword>
<accession>A0A6L4WZQ3</accession>
<feature type="domain" description="VWFA" evidence="2">
    <location>
        <begin position="94"/>
        <end position="292"/>
    </location>
</feature>